<feature type="domain" description="SbsA Ig-like" evidence="3">
    <location>
        <begin position="829"/>
        <end position="938"/>
    </location>
</feature>
<dbReference type="InterPro" id="IPR014755">
    <property type="entry name" value="Cu-Rt/internalin_Ig-like"/>
</dbReference>
<dbReference type="InterPro" id="IPR032812">
    <property type="entry name" value="SbsA_Ig"/>
</dbReference>
<evidence type="ECO:0000256" key="2">
    <source>
        <dbReference type="SAM" id="SignalP"/>
    </source>
</evidence>
<dbReference type="RefSeq" id="WP_114437950.1">
    <property type="nucleotide sequence ID" value="NZ_QPIZ01000031.1"/>
</dbReference>
<feature type="signal peptide" evidence="2">
    <location>
        <begin position="1"/>
        <end position="23"/>
    </location>
</feature>
<feature type="chain" id="PRO_5016562470" evidence="2">
    <location>
        <begin position="24"/>
        <end position="1680"/>
    </location>
</feature>
<keyword evidence="1 2" id="KW-0732">Signal</keyword>
<sequence>MKKFYPLLIGLLVFFANSFHAQAQEPAVSTYSPTQDATGVPLDVVLELTFDVNIAYTADSEYYKVEIFKEGGIFALATYQISQGQAQPGLNISSKTLTITPSAIFDPESNYYIKIQAGAIVNASDATPFSGIDNSESNNWRFTTVSRPAVSTVSPAHNATGVTGLQQLSVTFNEEITLGANKNLTIKKSDGTDFQTINTTNDAGLISVNTTDNKTVEINHNAFNGDQGLYIDAEEGLVVSNASGVSSAAIDGTSSWAFTTATAPGVAEFGPASTPEAIVHADEPLTLRYDKPVTLASDKNVTIYSDGQQHFQTLNTTDNPAFFTYDSNTYTLTIDHNLFPAYSSIYVVVDEGLVTADDNDIASTRVDGLNQEWDFMTVAAPVLQEVAPNGITDVPGNQSLTLTYNENITAGDNKNLYIYDSTDQLIETINTTDNSANFSITDNTLTVTHSPLSGNTSYYILTDKGLAKSANTAMEADAISVTTDWTFTTTGGPVAETFTPSAAATGISITSPFSIDFNENIVRGTSGSLTIRESDETVVETIAFDSEQLTFVNDILTISHSALSSQTTYHIQIESNLVLSDATGTPWEGISDQSWSFTTAGAPTISSYDPLNGETSAPVNQPLTLTFSENIKRGNTGYLNIRRDDGSPNGVAFKAFSFDDPDLVFSNNTLSINHDLLISETTYFVKIDPGVIVSEGTDVAFGGIADNNQWRFTTAAPPTATSFDPVSGSELTSATGNLTITFSENIELGSSGAIRIKYGADATFQTITFDNTENISITDDVLTISHLEFPPSESFYILMDAGFVRSTASGVAFPGIQETTTWTFTSPAGPAISTYDPANNSLDIPVDAQLVLTFDQPIARGTGNMVLHYQNGGGDAVIVSAASENKLTINANTLTFYNLNMPHEETLYVTMDAGFVKSADTGFAFDGITDNTEWVFTTLPEPPSWITGYPVFSSITTDNINLDLQTNIDSRYYFVISESEAAPTVEQIVAGKLSETVDAVVAGDGPLTANTIFTHTGIDISETKLPSGSYYYMHLVAKHTTKDLYSKRNTLLIDKVAPVTSVFPADGTDYFPQDGKIKITFDEKIFDNTGTEYDNTNLTGLIGLTVTDGGTSVTHSVSIDTSGKEITVTPSADLQGRTGYTITVNQVYDQIGNGQTVSTVTTFTTDQLYTWTGAGTDATVWTDPNNWEGQPQGGYTDGSVYIPNTVTSYPEISGDITIYNLNIEPGASLTHSSGILSVNGEFRLQSSDQVNASYIYAGGSLTVTPDSVKIEQAISANNRNYNVSSPTNGATKADMGVTNKLFEWSNGDGSFLELGETETLQPGHGYLTRSEVGKIIFSGNINLADVNIPVQWSSAGKGWNLVGNPYPASLDWANITKTNVADGFWLWDNIQNLYGVYNQELETGVNLTSSVIPSNHAFFVKVPAEMRHLESSITFEVADVQNNENSYLKSAGFSPASLKLAGSNGEVRDETAIVLHPDASDELDHLDSEKYLSRASATIELFVPVDGANIAINAIPDSDWKEKSIPLGFYAKETGSFQIEVSEQSIQDLDQLILTDHVENKDRALSENSSYAFDVNTSGTNTSRFTLKMVRKSVATAIQTPEKKQTDNCIVYTHQSQIIVETPDIQNLRYQLNDLRGRTLESGKLNAGSSHYIDTPNTGIYVVTILSDDGKEQHKVAVEN</sequence>
<reference evidence="4 5" key="1">
    <citation type="submission" date="2018-07" db="EMBL/GenBank/DDBJ databases">
        <title>Freshwater and sediment microbial communities from various areas in North America, analyzing microbe dynamics in response to fracking.</title>
        <authorList>
            <person name="Lamendella R."/>
        </authorList>
    </citation>
    <scope>NUCLEOTIDE SEQUENCE [LARGE SCALE GENOMIC DNA]</scope>
    <source>
        <strain evidence="4 5">160A</strain>
    </source>
</reference>
<feature type="domain" description="SbsA Ig-like" evidence="3">
    <location>
        <begin position="716"/>
        <end position="825"/>
    </location>
</feature>
<protein>
    <submittedName>
        <fullName evidence="4">Putative secreted protein (Por secretion system target)</fullName>
    </submittedName>
</protein>
<dbReference type="Gene3D" id="2.60.40.1220">
    <property type="match status" value="1"/>
</dbReference>
<feature type="domain" description="SbsA Ig-like" evidence="3">
    <location>
        <begin position="147"/>
        <end position="260"/>
    </location>
</feature>
<accession>A0A368UKA7</accession>
<proteinExistence type="predicted"/>
<keyword evidence="5" id="KW-1185">Reference proteome</keyword>
<dbReference type="Pfam" id="PF13205">
    <property type="entry name" value="Big_5"/>
    <property type="match status" value="7"/>
</dbReference>
<dbReference type="Proteomes" id="UP000252733">
    <property type="component" value="Unassembled WGS sequence"/>
</dbReference>
<name>A0A368UKA7_9BACT</name>
<organism evidence="4 5">
    <name type="scientific">Marinilabilia salmonicolor</name>
    <dbReference type="NCBI Taxonomy" id="989"/>
    <lineage>
        <taxon>Bacteria</taxon>
        <taxon>Pseudomonadati</taxon>
        <taxon>Bacteroidota</taxon>
        <taxon>Bacteroidia</taxon>
        <taxon>Marinilabiliales</taxon>
        <taxon>Marinilabiliaceae</taxon>
        <taxon>Marinilabilia</taxon>
    </lineage>
</organism>
<feature type="domain" description="SbsA Ig-like" evidence="3">
    <location>
        <begin position="1059"/>
        <end position="1165"/>
    </location>
</feature>
<feature type="domain" description="SbsA Ig-like" evidence="3">
    <location>
        <begin position="492"/>
        <end position="599"/>
    </location>
</feature>
<gene>
    <name evidence="4" type="ORF">DFO77_13114</name>
</gene>
<evidence type="ECO:0000313" key="5">
    <source>
        <dbReference type="Proteomes" id="UP000252733"/>
    </source>
</evidence>
<comment type="caution">
    <text evidence="4">The sequence shown here is derived from an EMBL/GenBank/DDBJ whole genome shotgun (WGS) entry which is preliminary data.</text>
</comment>
<evidence type="ECO:0000259" key="3">
    <source>
        <dbReference type="Pfam" id="PF13205"/>
    </source>
</evidence>
<evidence type="ECO:0000313" key="4">
    <source>
        <dbReference type="EMBL" id="RCW29113.1"/>
    </source>
</evidence>
<evidence type="ECO:0000256" key="1">
    <source>
        <dbReference type="ARBA" id="ARBA00022729"/>
    </source>
</evidence>
<feature type="domain" description="SbsA Ig-like" evidence="3">
    <location>
        <begin position="602"/>
        <end position="714"/>
    </location>
</feature>
<dbReference type="EMBL" id="QPIZ01000031">
    <property type="protein sequence ID" value="RCW29113.1"/>
    <property type="molecule type" value="Genomic_DNA"/>
</dbReference>
<feature type="domain" description="SbsA Ig-like" evidence="3">
    <location>
        <begin position="24"/>
        <end position="144"/>
    </location>
</feature>